<dbReference type="NCBIfam" id="TIGR01730">
    <property type="entry name" value="RND_mfp"/>
    <property type="match status" value="1"/>
</dbReference>
<dbReference type="AlphaFoldDB" id="A0A3A3FPH4"/>
<dbReference type="InterPro" id="IPR058792">
    <property type="entry name" value="Beta-barrel_RND_2"/>
</dbReference>
<dbReference type="GO" id="GO:0022857">
    <property type="term" value="F:transmembrane transporter activity"/>
    <property type="evidence" value="ECO:0007669"/>
    <property type="project" value="InterPro"/>
</dbReference>
<dbReference type="InterPro" id="IPR058647">
    <property type="entry name" value="BSH_CzcB-like"/>
</dbReference>
<keyword evidence="3" id="KW-0175">Coiled coil</keyword>
<evidence type="ECO:0000256" key="3">
    <source>
        <dbReference type="SAM" id="Coils"/>
    </source>
</evidence>
<dbReference type="InterPro" id="IPR058649">
    <property type="entry name" value="CzcB_C"/>
</dbReference>
<evidence type="ECO:0000256" key="1">
    <source>
        <dbReference type="ARBA" id="ARBA00009477"/>
    </source>
</evidence>
<dbReference type="GO" id="GO:0015679">
    <property type="term" value="P:plasma membrane copper ion transport"/>
    <property type="evidence" value="ECO:0007669"/>
    <property type="project" value="TreeGrafter"/>
</dbReference>
<dbReference type="Gene3D" id="2.40.50.100">
    <property type="match status" value="1"/>
</dbReference>
<sequence length="515" mass="55371">MKNLTKKQLFSILAIVMIGVLLGVLIMTMNKPKPAGDEHGHGGHGGHADHTEEKGGHGHDDEHGHEEGQAKGPHGGKLFTEGDFGLEILMAEEGGEPRFHVYMYEKEKPLPPNSAKVSITLTRPDGEKQELAFVPEKDYLKSSAPVAEPHVFEATVAAQTANEPYLFTFEEMEGTVAINDEQSKAAGVTVNTAGPARINSSLTLPGEIRYNEDRTAHVVPRMAGVVESVKVNLGQKVKKGEVLAVLASSGLSEQRSELLAAQKRLALAKTTYEREKKLWQEKISAEQDYLQAEQAMHEAEIAVRNVQQKLNALGASASSRGALNAYEIRAPFDGMIMEKHISLGEAIKEDADIFTISDLSTVWAEVAVPAKDLNAVRVGEKVTVKATAFDAKAPGTISFVGSLLGEQTRTAKARVSLPNPDMSWRPGLFVNVAIVSNQAEVPVAVTTDAIQTVNDKPTIFVRVPGGFLPQQVTLGRSDGKLVEVVKGLKTGSKYAGAGSFIVKSEQGKASAEHTH</sequence>
<name>A0A3A3FPH4_9BURK</name>
<dbReference type="Pfam" id="PF25975">
    <property type="entry name" value="CzcB_C"/>
    <property type="match status" value="1"/>
</dbReference>
<evidence type="ECO:0000259" key="6">
    <source>
        <dbReference type="Pfam" id="PF25893"/>
    </source>
</evidence>
<dbReference type="PANTHER" id="PTHR30097:SF4">
    <property type="entry name" value="SLR6042 PROTEIN"/>
    <property type="match status" value="1"/>
</dbReference>
<dbReference type="Pfam" id="PF25971">
    <property type="entry name" value="CzcB_N"/>
    <property type="match status" value="1"/>
</dbReference>
<dbReference type="Gene3D" id="1.10.287.470">
    <property type="entry name" value="Helix hairpin bin"/>
    <property type="match status" value="1"/>
</dbReference>
<feature type="domain" description="CzcB-like barrel-sandwich hybrid" evidence="9">
    <location>
        <begin position="214"/>
        <end position="358"/>
    </location>
</feature>
<dbReference type="Pfam" id="PF25893">
    <property type="entry name" value="HH_CzcB"/>
    <property type="match status" value="1"/>
</dbReference>
<dbReference type="GO" id="GO:0030288">
    <property type="term" value="C:outer membrane-bounded periplasmic space"/>
    <property type="evidence" value="ECO:0007669"/>
    <property type="project" value="TreeGrafter"/>
</dbReference>
<dbReference type="OrthoDB" id="9768185at2"/>
<keyword evidence="2" id="KW-0813">Transport</keyword>
<comment type="caution">
    <text evidence="11">The sequence shown here is derived from an EMBL/GenBank/DDBJ whole genome shotgun (WGS) entry which is preliminary data.</text>
</comment>
<dbReference type="SUPFAM" id="SSF111369">
    <property type="entry name" value="HlyD-like secretion proteins"/>
    <property type="match status" value="1"/>
</dbReference>
<feature type="domain" description="CzcB N-terminal" evidence="8">
    <location>
        <begin position="76"/>
        <end position="167"/>
    </location>
</feature>
<protein>
    <submittedName>
        <fullName evidence="11">Efflux RND transporter periplasmic adaptor subunit</fullName>
    </submittedName>
</protein>
<dbReference type="InterPro" id="IPR058648">
    <property type="entry name" value="HH_CzcB-like"/>
</dbReference>
<evidence type="ECO:0000259" key="8">
    <source>
        <dbReference type="Pfam" id="PF25971"/>
    </source>
</evidence>
<feature type="transmembrane region" description="Helical" evidence="5">
    <location>
        <begin position="9"/>
        <end position="29"/>
    </location>
</feature>
<dbReference type="Proteomes" id="UP000265955">
    <property type="component" value="Unassembled WGS sequence"/>
</dbReference>
<dbReference type="InterPro" id="IPR006143">
    <property type="entry name" value="RND_pump_MFP"/>
</dbReference>
<evidence type="ECO:0000256" key="2">
    <source>
        <dbReference type="ARBA" id="ARBA00022448"/>
    </source>
</evidence>
<dbReference type="Pfam" id="PF25973">
    <property type="entry name" value="BSH_CzcB"/>
    <property type="match status" value="1"/>
</dbReference>
<accession>A0A3A3FPH4</accession>
<evidence type="ECO:0000256" key="4">
    <source>
        <dbReference type="SAM" id="MobiDB-lite"/>
    </source>
</evidence>
<feature type="region of interest" description="Disordered" evidence="4">
    <location>
        <begin position="34"/>
        <end position="77"/>
    </location>
</feature>
<reference evidence="12" key="1">
    <citation type="submission" date="2018-09" db="EMBL/GenBank/DDBJ databases">
        <authorList>
            <person name="Zhu H."/>
        </authorList>
    </citation>
    <scope>NUCLEOTIDE SEQUENCE [LARGE SCALE GENOMIC DNA]</scope>
    <source>
        <strain evidence="12">K1R23-30</strain>
    </source>
</reference>
<dbReference type="InterPro" id="IPR051909">
    <property type="entry name" value="MFP_Cation_Efflux"/>
</dbReference>
<feature type="domain" description="CzcB-like C-terminal circularly permuted SH3-like" evidence="10">
    <location>
        <begin position="443"/>
        <end position="503"/>
    </location>
</feature>
<gene>
    <name evidence="11" type="ORF">D3871_19555</name>
</gene>
<feature type="coiled-coil region" evidence="3">
    <location>
        <begin position="282"/>
        <end position="309"/>
    </location>
</feature>
<evidence type="ECO:0000259" key="7">
    <source>
        <dbReference type="Pfam" id="PF25954"/>
    </source>
</evidence>
<dbReference type="Gene3D" id="2.40.30.170">
    <property type="match status" value="1"/>
</dbReference>
<dbReference type="RefSeq" id="WP_119770738.1">
    <property type="nucleotide sequence ID" value="NZ_QYUO01000002.1"/>
</dbReference>
<dbReference type="PANTHER" id="PTHR30097">
    <property type="entry name" value="CATION EFFLUX SYSTEM PROTEIN CUSB"/>
    <property type="match status" value="1"/>
</dbReference>
<dbReference type="GO" id="GO:0046914">
    <property type="term" value="F:transition metal ion binding"/>
    <property type="evidence" value="ECO:0007669"/>
    <property type="project" value="TreeGrafter"/>
</dbReference>
<keyword evidence="5" id="KW-0472">Membrane</keyword>
<feature type="compositionally biased region" description="Basic and acidic residues" evidence="4">
    <location>
        <begin position="34"/>
        <end position="69"/>
    </location>
</feature>
<evidence type="ECO:0000259" key="9">
    <source>
        <dbReference type="Pfam" id="PF25973"/>
    </source>
</evidence>
<dbReference type="GO" id="GO:0060003">
    <property type="term" value="P:copper ion export"/>
    <property type="evidence" value="ECO:0007669"/>
    <property type="project" value="TreeGrafter"/>
</dbReference>
<evidence type="ECO:0000256" key="5">
    <source>
        <dbReference type="SAM" id="Phobius"/>
    </source>
</evidence>
<keyword evidence="12" id="KW-1185">Reference proteome</keyword>
<proteinExistence type="inferred from homology"/>
<dbReference type="GO" id="GO:0016020">
    <property type="term" value="C:membrane"/>
    <property type="evidence" value="ECO:0007669"/>
    <property type="project" value="InterPro"/>
</dbReference>
<keyword evidence="5" id="KW-1133">Transmembrane helix</keyword>
<evidence type="ECO:0000259" key="10">
    <source>
        <dbReference type="Pfam" id="PF25975"/>
    </source>
</evidence>
<feature type="domain" description="CusB-like beta-barrel" evidence="7">
    <location>
        <begin position="361"/>
        <end position="436"/>
    </location>
</feature>
<comment type="similarity">
    <text evidence="1">Belongs to the membrane fusion protein (MFP) (TC 8.A.1) family.</text>
</comment>
<feature type="domain" description="CzcB-like alpha-helical hairpin" evidence="6">
    <location>
        <begin position="253"/>
        <end position="312"/>
    </location>
</feature>
<dbReference type="EMBL" id="QYUO01000002">
    <property type="protein sequence ID" value="RJF95589.1"/>
    <property type="molecule type" value="Genomic_DNA"/>
</dbReference>
<dbReference type="Pfam" id="PF25954">
    <property type="entry name" value="Beta-barrel_RND_2"/>
    <property type="match status" value="1"/>
</dbReference>
<evidence type="ECO:0000313" key="11">
    <source>
        <dbReference type="EMBL" id="RJF95589.1"/>
    </source>
</evidence>
<organism evidence="11 12">
    <name type="scientific">Noviherbaspirillum saxi</name>
    <dbReference type="NCBI Taxonomy" id="2320863"/>
    <lineage>
        <taxon>Bacteria</taxon>
        <taxon>Pseudomonadati</taxon>
        <taxon>Pseudomonadota</taxon>
        <taxon>Betaproteobacteria</taxon>
        <taxon>Burkholderiales</taxon>
        <taxon>Oxalobacteraceae</taxon>
        <taxon>Noviherbaspirillum</taxon>
    </lineage>
</organism>
<dbReference type="FunFam" id="2.40.30.170:FF:000010">
    <property type="entry name" value="Efflux RND transporter periplasmic adaptor subunit"/>
    <property type="match status" value="1"/>
</dbReference>
<evidence type="ECO:0000313" key="12">
    <source>
        <dbReference type="Proteomes" id="UP000265955"/>
    </source>
</evidence>
<dbReference type="Gene3D" id="2.40.420.20">
    <property type="match status" value="1"/>
</dbReference>
<keyword evidence="5" id="KW-0812">Transmembrane</keyword>
<dbReference type="InterPro" id="IPR058646">
    <property type="entry name" value="CzcB_N"/>
</dbReference>